<dbReference type="PANTHER" id="PTHR24559">
    <property type="entry name" value="TRANSPOSON TY3-I GAG-POL POLYPROTEIN"/>
    <property type="match status" value="1"/>
</dbReference>
<comment type="caution">
    <text evidence="2">The sequence shown here is derived from an EMBL/GenBank/DDBJ whole genome shotgun (WGS) entry which is preliminary data.</text>
</comment>
<evidence type="ECO:0000259" key="1">
    <source>
        <dbReference type="PROSITE" id="PS50878"/>
    </source>
</evidence>
<name>A0A4Y2NY79_ARAVE</name>
<dbReference type="AlphaFoldDB" id="A0A4Y2NY79"/>
<dbReference type="InterPro" id="IPR043502">
    <property type="entry name" value="DNA/RNA_pol_sf"/>
</dbReference>
<dbReference type="Gene3D" id="3.10.10.10">
    <property type="entry name" value="HIV Type 1 Reverse Transcriptase, subunit A, domain 1"/>
    <property type="match status" value="1"/>
</dbReference>
<dbReference type="Gene3D" id="3.30.70.270">
    <property type="match status" value="1"/>
</dbReference>
<evidence type="ECO:0000313" key="2">
    <source>
        <dbReference type="EMBL" id="GBN43994.1"/>
    </source>
</evidence>
<gene>
    <name evidence="2" type="primary">pol_3550</name>
    <name evidence="2" type="ORF">AVEN_174313_1</name>
</gene>
<dbReference type="OrthoDB" id="6430458at2759"/>
<sequence>MTGQQTPRNVFTAIVMIKIEGRKVNIELVILQEAKGRRTLLGLDFLQAAGVILDVKNQRWGEFTPYVKHYINTVDNPPAKKELLRKELDVLEKGFIEECESPYAAPVVLVPKRNDTVRLCVDYRKLNANTIPDVYPLPRMDDLFHEAEHSAYVSTIDLKRGYQKVNFHPPHRDKTTFNYPYAIFRFIRMSFGLCNAPAMFQRLMDNFCRGLPEISILVYLDDIIVISDSFEQHLRDLKAVSKRLQQFTVQLEF</sequence>
<proteinExistence type="predicted"/>
<protein>
    <submittedName>
        <fullName evidence="2">Retrovirus-related Pol polyprotein from transposon 17.6</fullName>
    </submittedName>
</protein>
<dbReference type="InterPro" id="IPR000477">
    <property type="entry name" value="RT_dom"/>
</dbReference>
<dbReference type="InterPro" id="IPR053134">
    <property type="entry name" value="RNA-dir_DNA_polymerase"/>
</dbReference>
<dbReference type="PROSITE" id="PS50878">
    <property type="entry name" value="RT_POL"/>
    <property type="match status" value="1"/>
</dbReference>
<organism evidence="2 3">
    <name type="scientific">Araneus ventricosus</name>
    <name type="common">Orbweaver spider</name>
    <name type="synonym">Epeira ventricosa</name>
    <dbReference type="NCBI Taxonomy" id="182803"/>
    <lineage>
        <taxon>Eukaryota</taxon>
        <taxon>Metazoa</taxon>
        <taxon>Ecdysozoa</taxon>
        <taxon>Arthropoda</taxon>
        <taxon>Chelicerata</taxon>
        <taxon>Arachnida</taxon>
        <taxon>Araneae</taxon>
        <taxon>Araneomorphae</taxon>
        <taxon>Entelegynae</taxon>
        <taxon>Araneoidea</taxon>
        <taxon>Araneidae</taxon>
        <taxon>Araneus</taxon>
    </lineage>
</organism>
<reference evidence="2 3" key="1">
    <citation type="journal article" date="2019" name="Sci. Rep.">
        <title>Orb-weaving spider Araneus ventricosus genome elucidates the spidroin gene catalogue.</title>
        <authorList>
            <person name="Kono N."/>
            <person name="Nakamura H."/>
            <person name="Ohtoshi R."/>
            <person name="Moran D.A.P."/>
            <person name="Shinohara A."/>
            <person name="Yoshida Y."/>
            <person name="Fujiwara M."/>
            <person name="Mori M."/>
            <person name="Tomita M."/>
            <person name="Arakawa K."/>
        </authorList>
    </citation>
    <scope>NUCLEOTIDE SEQUENCE [LARGE SCALE GENOMIC DNA]</scope>
</reference>
<accession>A0A4Y2NY79</accession>
<dbReference type="SUPFAM" id="SSF56672">
    <property type="entry name" value="DNA/RNA polymerases"/>
    <property type="match status" value="1"/>
</dbReference>
<dbReference type="Pfam" id="PF00078">
    <property type="entry name" value="RVT_1"/>
    <property type="match status" value="1"/>
</dbReference>
<feature type="domain" description="Reverse transcriptase" evidence="1">
    <location>
        <begin position="91"/>
        <end position="253"/>
    </location>
</feature>
<dbReference type="EMBL" id="BGPR01010053">
    <property type="protein sequence ID" value="GBN43994.1"/>
    <property type="molecule type" value="Genomic_DNA"/>
</dbReference>
<evidence type="ECO:0000313" key="3">
    <source>
        <dbReference type="Proteomes" id="UP000499080"/>
    </source>
</evidence>
<dbReference type="InterPro" id="IPR043128">
    <property type="entry name" value="Rev_trsase/Diguanyl_cyclase"/>
</dbReference>
<dbReference type="PANTHER" id="PTHR24559:SF444">
    <property type="entry name" value="REVERSE TRANSCRIPTASE DOMAIN-CONTAINING PROTEIN"/>
    <property type="match status" value="1"/>
</dbReference>
<keyword evidence="3" id="KW-1185">Reference proteome</keyword>
<dbReference type="CDD" id="cd01647">
    <property type="entry name" value="RT_LTR"/>
    <property type="match status" value="1"/>
</dbReference>
<dbReference type="Proteomes" id="UP000499080">
    <property type="component" value="Unassembled WGS sequence"/>
</dbReference>
<dbReference type="GO" id="GO:0071897">
    <property type="term" value="P:DNA biosynthetic process"/>
    <property type="evidence" value="ECO:0007669"/>
    <property type="project" value="UniProtKB-ARBA"/>
</dbReference>